<evidence type="ECO:0000256" key="1">
    <source>
        <dbReference type="SAM" id="MobiDB-lite"/>
    </source>
</evidence>
<accession>A0A8H3XHD3</accession>
<dbReference type="EMBL" id="WTPW01001045">
    <property type="protein sequence ID" value="KAF0460402.1"/>
    <property type="molecule type" value="Genomic_DNA"/>
</dbReference>
<name>A0A8H3XHD3_GIGMA</name>
<protein>
    <submittedName>
        <fullName evidence="2">Galactose oxidase</fullName>
    </submittedName>
</protein>
<sequence length="184" mass="19754">MPSVEVLATSCLSSINKSTVYIIGGQALDQTTQTTINPPLMYAFNSITSQWTTVTTTGFYNYSITLARDANVGPNFNTMNVLNTKTLTWSSLNLITNIQTLRVSYTATLLNNSLITCIGGLDASNININMNEQTTGNTVTARNSHSAVLSMPYNYIGSSSANSSTRGTTNPDIAALNTNVSPYE</sequence>
<organism evidence="2 3">
    <name type="scientific">Gigaspora margarita</name>
    <dbReference type="NCBI Taxonomy" id="4874"/>
    <lineage>
        <taxon>Eukaryota</taxon>
        <taxon>Fungi</taxon>
        <taxon>Fungi incertae sedis</taxon>
        <taxon>Mucoromycota</taxon>
        <taxon>Glomeromycotina</taxon>
        <taxon>Glomeromycetes</taxon>
        <taxon>Diversisporales</taxon>
        <taxon>Gigasporaceae</taxon>
        <taxon>Gigaspora</taxon>
    </lineage>
</organism>
<gene>
    <name evidence="2" type="ORF">F8M41_000604</name>
</gene>
<dbReference type="Proteomes" id="UP000439903">
    <property type="component" value="Unassembled WGS sequence"/>
</dbReference>
<evidence type="ECO:0000313" key="2">
    <source>
        <dbReference type="EMBL" id="KAF0460402.1"/>
    </source>
</evidence>
<feature type="region of interest" description="Disordered" evidence="1">
    <location>
        <begin position="160"/>
        <end position="184"/>
    </location>
</feature>
<dbReference type="InterPro" id="IPR015915">
    <property type="entry name" value="Kelch-typ_b-propeller"/>
</dbReference>
<proteinExistence type="predicted"/>
<dbReference type="SUPFAM" id="SSF117281">
    <property type="entry name" value="Kelch motif"/>
    <property type="match status" value="1"/>
</dbReference>
<dbReference type="OrthoDB" id="432528at2759"/>
<dbReference type="Gene3D" id="2.120.10.80">
    <property type="entry name" value="Kelch-type beta propeller"/>
    <property type="match status" value="1"/>
</dbReference>
<evidence type="ECO:0000313" key="3">
    <source>
        <dbReference type="Proteomes" id="UP000439903"/>
    </source>
</evidence>
<keyword evidence="3" id="KW-1185">Reference proteome</keyword>
<comment type="caution">
    <text evidence="2">The sequence shown here is derived from an EMBL/GenBank/DDBJ whole genome shotgun (WGS) entry which is preliminary data.</text>
</comment>
<dbReference type="AlphaFoldDB" id="A0A8H3XHD3"/>
<reference evidence="2 3" key="1">
    <citation type="journal article" date="2019" name="Environ. Microbiol.">
        <title>At the nexus of three kingdoms: the genome of the mycorrhizal fungus Gigaspora margarita provides insights into plant, endobacterial and fungal interactions.</title>
        <authorList>
            <person name="Venice F."/>
            <person name="Ghignone S."/>
            <person name="Salvioli di Fossalunga A."/>
            <person name="Amselem J."/>
            <person name="Novero M."/>
            <person name="Xianan X."/>
            <person name="Sedzielewska Toro K."/>
            <person name="Morin E."/>
            <person name="Lipzen A."/>
            <person name="Grigoriev I.V."/>
            <person name="Henrissat B."/>
            <person name="Martin F.M."/>
            <person name="Bonfante P."/>
        </authorList>
    </citation>
    <scope>NUCLEOTIDE SEQUENCE [LARGE SCALE GENOMIC DNA]</scope>
    <source>
        <strain evidence="2 3">BEG34</strain>
    </source>
</reference>